<organism evidence="2 3">
    <name type="scientific">Enterobacter cloacae subsp. cloacae (strain ATCC 13047 / DSM 30054 / NBRC 13535 / NCTC 10005 / WDCM 00083 / NCDC 279-56)</name>
    <dbReference type="NCBI Taxonomy" id="716541"/>
    <lineage>
        <taxon>Bacteria</taxon>
        <taxon>Pseudomonadati</taxon>
        <taxon>Pseudomonadota</taxon>
        <taxon>Gammaproteobacteria</taxon>
        <taxon>Enterobacterales</taxon>
        <taxon>Enterobacteriaceae</taxon>
        <taxon>Enterobacter</taxon>
        <taxon>Enterobacter cloacae complex</taxon>
    </lineage>
</organism>
<feature type="transmembrane region" description="Helical" evidence="1">
    <location>
        <begin position="7"/>
        <end position="29"/>
    </location>
</feature>
<reference evidence="2 3" key="1">
    <citation type="journal article" date="2010" name="J. Bacteriol.">
        <title>Complete genome sequence of Enterobacter cloacae subsp. cloacae type strain ATCC 13047.</title>
        <authorList>
            <person name="Ren Y."/>
            <person name="Ren Y."/>
            <person name="Zhou Z."/>
            <person name="Guo X."/>
            <person name="Li Y."/>
            <person name="Feng L."/>
            <person name="Wang L."/>
        </authorList>
    </citation>
    <scope>NUCLEOTIDE SEQUENCE [LARGE SCALE GENOMIC DNA]</scope>
    <source>
        <strain evidence="3">ATCC 13047 / DSM 30054 / NBRC 13535 / NCTC 10005 / WDCM 00083 / NCDC 279-56</strain>
        <plasmid evidence="2">pECL_B</plasmid>
    </source>
</reference>
<name>A0A0H3CTU5_ENTCC</name>
<dbReference type="Proteomes" id="UP000002363">
    <property type="component" value="Plasmid pECL_B"/>
</dbReference>
<protein>
    <submittedName>
        <fullName evidence="2">Uncharacterized protein</fullName>
    </submittedName>
</protein>
<accession>A0A0H3CTU5</accession>
<keyword evidence="1" id="KW-0812">Transmembrane</keyword>
<dbReference type="EnsemblBacteria" id="ADF64987">
    <property type="protein sequence ID" value="ADF64987"/>
    <property type="gene ID" value="ECL_B025"/>
</dbReference>
<dbReference type="RefSeq" id="WP_013087295.1">
    <property type="nucleotide sequence ID" value="NC_014108.1"/>
</dbReference>
<dbReference type="KEGG" id="enc:ECL_B025"/>
<dbReference type="AlphaFoldDB" id="A0A0H3CTU5"/>
<dbReference type="EMBL" id="CP001920">
    <property type="protein sequence ID" value="ADF64987.1"/>
    <property type="molecule type" value="Genomic_DNA"/>
</dbReference>
<keyword evidence="3" id="KW-1185">Reference proteome</keyword>
<evidence type="ECO:0000256" key="1">
    <source>
        <dbReference type="SAM" id="Phobius"/>
    </source>
</evidence>
<feature type="transmembrane region" description="Helical" evidence="1">
    <location>
        <begin position="133"/>
        <end position="155"/>
    </location>
</feature>
<feature type="transmembrane region" description="Helical" evidence="1">
    <location>
        <begin position="82"/>
        <end position="102"/>
    </location>
</feature>
<gene>
    <name evidence="2" type="ordered locus">ECL_B025</name>
</gene>
<sequence length="164" mass="18620">MNKKRQIIWEIVLISIAIFFFVIMLPGLAMSAGTFGNAYLDGLNELSPYGIKAGFVAITMIILSYLICYFLKLNNEFIKNPFRATCTGIIILPLAKGALNYFSEFSKDSRTVTSPYDKALGNFNIFNEGLLKFIMYALPVALCVCSIIYILIKFISLFKERYFR</sequence>
<keyword evidence="2" id="KW-0614">Plasmid</keyword>
<evidence type="ECO:0000313" key="3">
    <source>
        <dbReference type="Proteomes" id="UP000002363"/>
    </source>
</evidence>
<proteinExistence type="predicted"/>
<evidence type="ECO:0000313" key="2">
    <source>
        <dbReference type="EMBL" id="ADF64987.1"/>
    </source>
</evidence>
<geneLocation type="plasmid" evidence="2 3">
    <name>pECL_B</name>
</geneLocation>
<keyword evidence="1" id="KW-0472">Membrane</keyword>
<dbReference type="HOGENOM" id="CLU_1649564_0_0_6"/>
<feature type="transmembrane region" description="Helical" evidence="1">
    <location>
        <begin position="49"/>
        <end position="70"/>
    </location>
</feature>
<keyword evidence="1" id="KW-1133">Transmembrane helix</keyword>